<evidence type="ECO:0000256" key="2">
    <source>
        <dbReference type="ARBA" id="ARBA00006288"/>
    </source>
</evidence>
<dbReference type="OMA" id="CQNVRIA"/>
<dbReference type="Gene3D" id="2.40.110.10">
    <property type="entry name" value="Butyryl-CoA Dehydrogenase, subunit A, domain 2"/>
    <property type="match status" value="1"/>
</dbReference>
<feature type="compositionally biased region" description="Low complexity" evidence="11">
    <location>
        <begin position="55"/>
        <end position="66"/>
    </location>
</feature>
<dbReference type="InterPro" id="IPR006091">
    <property type="entry name" value="Acyl-CoA_Oxase/DH_mid-dom"/>
</dbReference>
<keyword evidence="6" id="KW-0560">Oxidoreductase</keyword>
<feature type="domain" description="Acyl-CoA oxidase/dehydrogenase middle" evidence="13">
    <location>
        <begin position="217"/>
        <end position="323"/>
    </location>
</feature>
<dbReference type="GO" id="GO:0033540">
    <property type="term" value="P:fatty acid beta-oxidation using acyl-CoA oxidase"/>
    <property type="evidence" value="ECO:0007669"/>
    <property type="project" value="TreeGrafter"/>
</dbReference>
<sequence length="777" mass="84110">MTLTTTTTTATATTEAAELRRVAAVASALRGAGATVMTCDTTRDGHHATLTTANAASGSTGSNKTSNGKKKATTAADAAATIAGLPAWVGELRRELDGEFYELKDELRHFLDSTPLFDLRFGLSTAEQRKITQERALTIIQSKVVQSLFAEHIARKPGSLQKGWASGEIMGMTDLSVNVKLGVMTWLFGGAVMSLGSDELVAKWFAPLARGEFTGMFAMTEIGHGSNVRSIETLATYDPKTQEFVITTPHPYARKAYIGNALNGEYAVVFANLVPADGKSRGPHAFVVPMRSKDKVMYPGVSVWDMGEKEGLNGVDNGVISFSGARIPRDHLLNRFADVDAKGNYTTTIASDSKRFNAMLAALTGTRVALASSANCVMKVGLAIAIRYAARRRQFGPSPPKPKRGSKQAAPTTAPASGASSNPAAFAFSELEEGSVIPIPASVMTSTELPILAYQTHQTRLMPLLAASLAIANLARHAAKTLEKCAIEMQESNREVQALCAGLKAYSSWKCIESLQTARECCGGQGYLAENRLVGMRADTDIYVTFEGDNIVLLQQVAKELIAQYAAQFETGMFTGILSFFSNQVVLSLKTSRFAARSYPVSAPEFHVKALAFKEAKLLTLLAKRLLQRVKREKKDPFLAWNECLDHIVNLSTTHIERVCVEKFYASIATSKASPRVKEILSTAAQLHAASILYRDRAWYLEHNYMTTAHSCELRDIVLELSANFSRDALAVVEAFGIPDRCLHAPIAGVVSGTTAARNSWSYFSNALMDPSFAPRD</sequence>
<feature type="binding site" evidence="10">
    <location>
        <position position="220"/>
    </location>
    <ligand>
        <name>FAD</name>
        <dbReference type="ChEBI" id="CHEBI:57692"/>
    </ligand>
</feature>
<dbReference type="InterPro" id="IPR055060">
    <property type="entry name" value="ACOX_C_alpha1"/>
</dbReference>
<accession>A0A0D2U4X7</accession>
<feature type="binding site" evidence="10">
    <location>
        <position position="259"/>
    </location>
    <ligand>
        <name>FAD</name>
        <dbReference type="ChEBI" id="CHEBI:57692"/>
    </ligand>
</feature>
<feature type="domain" description="Acyl-CoA oxidase C-alpha1" evidence="14">
    <location>
        <begin position="446"/>
        <end position="562"/>
    </location>
</feature>
<protein>
    <recommendedName>
        <fullName evidence="8">Acyl-coenzyme A oxidase</fullName>
    </recommendedName>
</protein>
<dbReference type="Gene3D" id="1.20.140.10">
    <property type="entry name" value="Butyryl-CoA Dehydrogenase, subunit A, domain 3"/>
    <property type="match status" value="2"/>
</dbReference>
<evidence type="ECO:0000256" key="5">
    <source>
        <dbReference type="ARBA" id="ARBA00022832"/>
    </source>
</evidence>
<evidence type="ECO:0000256" key="6">
    <source>
        <dbReference type="ARBA" id="ARBA00023002"/>
    </source>
</evidence>
<keyword evidence="7" id="KW-0443">Lipid metabolism</keyword>
<dbReference type="Pfam" id="PF02770">
    <property type="entry name" value="Acyl-CoA_dh_M"/>
    <property type="match status" value="1"/>
</dbReference>
<feature type="domain" description="Acyl-CoA oxidase C-terminal" evidence="12">
    <location>
        <begin position="605"/>
        <end position="748"/>
    </location>
</feature>
<dbReference type="GO" id="GO:0005777">
    <property type="term" value="C:peroxisome"/>
    <property type="evidence" value="ECO:0007669"/>
    <property type="project" value="InterPro"/>
</dbReference>
<dbReference type="InterPro" id="IPR046373">
    <property type="entry name" value="Acyl-CoA_Oxase/DH_mid-dom_sf"/>
</dbReference>
<evidence type="ECO:0000313" key="15">
    <source>
        <dbReference type="EMBL" id="KJE90211.1"/>
    </source>
</evidence>
<organism evidence="15 16">
    <name type="scientific">Capsaspora owczarzaki (strain ATCC 30864)</name>
    <dbReference type="NCBI Taxonomy" id="595528"/>
    <lineage>
        <taxon>Eukaryota</taxon>
        <taxon>Filasterea</taxon>
        <taxon>Capsaspora</taxon>
    </lineage>
</organism>
<dbReference type="FunFam" id="1.20.140.10:FF:000007">
    <property type="entry name" value="Acyl-coenzyme A oxidase"/>
    <property type="match status" value="1"/>
</dbReference>
<keyword evidence="16" id="KW-1185">Reference proteome</keyword>
<dbReference type="Proteomes" id="UP000008743">
    <property type="component" value="Unassembled WGS sequence"/>
</dbReference>
<dbReference type="PANTHER" id="PTHR10909">
    <property type="entry name" value="ELECTRON TRANSPORT OXIDOREDUCTASE"/>
    <property type="match status" value="1"/>
</dbReference>
<dbReference type="eggNOG" id="KOG0135">
    <property type="taxonomic scope" value="Eukaryota"/>
</dbReference>
<keyword evidence="3 8" id="KW-0285">Flavoprotein</keyword>
<feature type="active site" description="Proton acceptor" evidence="9">
    <location>
        <position position="547"/>
    </location>
</feature>
<dbReference type="Pfam" id="PF22924">
    <property type="entry name" value="ACOX_C_alpha1"/>
    <property type="match status" value="1"/>
</dbReference>
<evidence type="ECO:0000256" key="7">
    <source>
        <dbReference type="ARBA" id="ARBA00023098"/>
    </source>
</evidence>
<evidence type="ECO:0000256" key="9">
    <source>
        <dbReference type="PIRSR" id="PIRSR000168-1"/>
    </source>
</evidence>
<dbReference type="SUPFAM" id="SSF56645">
    <property type="entry name" value="Acyl-CoA dehydrogenase NM domain-like"/>
    <property type="match status" value="1"/>
</dbReference>
<dbReference type="PhylomeDB" id="A0A0D2U4X7"/>
<evidence type="ECO:0000256" key="8">
    <source>
        <dbReference type="PIRNR" id="PIRNR000168"/>
    </source>
</evidence>
<evidence type="ECO:0000259" key="12">
    <source>
        <dbReference type="Pfam" id="PF01756"/>
    </source>
</evidence>
<gene>
    <name evidence="15" type="ORF">CAOG_001552</name>
</gene>
<dbReference type="OrthoDB" id="538336at2759"/>
<feature type="region of interest" description="Disordered" evidence="11">
    <location>
        <begin position="394"/>
        <end position="421"/>
    </location>
</feature>
<dbReference type="GO" id="GO:0055088">
    <property type="term" value="P:lipid homeostasis"/>
    <property type="evidence" value="ECO:0007669"/>
    <property type="project" value="TreeGrafter"/>
</dbReference>
<dbReference type="PIRSF" id="PIRSF000168">
    <property type="entry name" value="Acyl-CoA_oxidase"/>
    <property type="match status" value="1"/>
</dbReference>
<dbReference type="SUPFAM" id="SSF47203">
    <property type="entry name" value="Acyl-CoA dehydrogenase C-terminal domain-like"/>
    <property type="match status" value="3"/>
</dbReference>
<evidence type="ECO:0000256" key="1">
    <source>
        <dbReference type="ARBA" id="ARBA00001974"/>
    </source>
</evidence>
<evidence type="ECO:0000256" key="4">
    <source>
        <dbReference type="ARBA" id="ARBA00022827"/>
    </source>
</evidence>
<comment type="cofactor">
    <cofactor evidence="1">
        <name>FAD</name>
        <dbReference type="ChEBI" id="CHEBI:57692"/>
    </cofactor>
</comment>
<evidence type="ECO:0000256" key="3">
    <source>
        <dbReference type="ARBA" id="ARBA00022630"/>
    </source>
</evidence>
<dbReference type="GO" id="GO:0005504">
    <property type="term" value="F:fatty acid binding"/>
    <property type="evidence" value="ECO:0007669"/>
    <property type="project" value="TreeGrafter"/>
</dbReference>
<dbReference type="InterPro" id="IPR036250">
    <property type="entry name" value="AcylCo_DH-like_C"/>
</dbReference>
<dbReference type="PANTHER" id="PTHR10909:SF352">
    <property type="entry name" value="ACYL-COENZYME A OXIDASE-LIKE PROTEIN"/>
    <property type="match status" value="1"/>
</dbReference>
<proteinExistence type="inferred from homology"/>
<evidence type="ECO:0000259" key="14">
    <source>
        <dbReference type="Pfam" id="PF22924"/>
    </source>
</evidence>
<feature type="compositionally biased region" description="Low complexity" evidence="11">
    <location>
        <begin position="407"/>
        <end position="421"/>
    </location>
</feature>
<evidence type="ECO:0000259" key="13">
    <source>
        <dbReference type="Pfam" id="PF02770"/>
    </source>
</evidence>
<dbReference type="InterPro" id="IPR009100">
    <property type="entry name" value="AcylCoA_DH/oxidase_NM_dom_sf"/>
</dbReference>
<dbReference type="AlphaFoldDB" id="A0A0D2U4X7"/>
<dbReference type="RefSeq" id="XP_004364420.1">
    <property type="nucleotide sequence ID" value="XM_004364363.2"/>
</dbReference>
<dbReference type="STRING" id="595528.A0A0D2U4X7"/>
<dbReference type="FunFam" id="2.40.110.10:FF:000005">
    <property type="entry name" value="Acyl-coenzyme A oxidase"/>
    <property type="match status" value="1"/>
</dbReference>
<dbReference type="InterPro" id="IPR002655">
    <property type="entry name" value="Acyl-CoA_oxidase_C"/>
</dbReference>
<evidence type="ECO:0000256" key="10">
    <source>
        <dbReference type="PIRSR" id="PIRSR000168-2"/>
    </source>
</evidence>
<dbReference type="GO" id="GO:0003997">
    <property type="term" value="F:acyl-CoA oxidase activity"/>
    <property type="evidence" value="ECO:0007669"/>
    <property type="project" value="InterPro"/>
</dbReference>
<name>A0A0D2U4X7_CAPO3</name>
<dbReference type="InParanoid" id="A0A0D2U4X7"/>
<dbReference type="InterPro" id="IPR012258">
    <property type="entry name" value="Acyl-CoA_oxidase"/>
</dbReference>
<evidence type="ECO:0000256" key="11">
    <source>
        <dbReference type="SAM" id="MobiDB-lite"/>
    </source>
</evidence>
<comment type="similarity">
    <text evidence="2 8">Belongs to the acyl-CoA oxidase family.</text>
</comment>
<keyword evidence="4 8" id="KW-0274">FAD</keyword>
<dbReference type="Pfam" id="PF01756">
    <property type="entry name" value="ACOX"/>
    <property type="match status" value="1"/>
</dbReference>
<reference evidence="16" key="1">
    <citation type="submission" date="2011-02" db="EMBL/GenBank/DDBJ databases">
        <title>The Genome Sequence of Capsaspora owczarzaki ATCC 30864.</title>
        <authorList>
            <person name="Russ C."/>
            <person name="Cuomo C."/>
            <person name="Burger G."/>
            <person name="Gray M.W."/>
            <person name="Holland P.W.H."/>
            <person name="King N."/>
            <person name="Lang F.B.F."/>
            <person name="Roger A.J."/>
            <person name="Ruiz-Trillo I."/>
            <person name="Young S.K."/>
            <person name="Zeng Q."/>
            <person name="Gargeya S."/>
            <person name="Alvarado L."/>
            <person name="Berlin A."/>
            <person name="Chapman S.B."/>
            <person name="Chen Z."/>
            <person name="Freedman E."/>
            <person name="Gellesch M."/>
            <person name="Goldberg J."/>
            <person name="Griggs A."/>
            <person name="Gujja S."/>
            <person name="Heilman E."/>
            <person name="Heiman D."/>
            <person name="Howarth C."/>
            <person name="Mehta T."/>
            <person name="Neiman D."/>
            <person name="Pearson M."/>
            <person name="Roberts A."/>
            <person name="Saif S."/>
            <person name="Shea T."/>
            <person name="Shenoy N."/>
            <person name="Sisk P."/>
            <person name="Stolte C."/>
            <person name="Sykes S."/>
            <person name="White J."/>
            <person name="Yandava C."/>
            <person name="Haas B."/>
            <person name="Nusbaum C."/>
            <person name="Birren B."/>
        </authorList>
    </citation>
    <scope>NUCLEOTIDE SEQUENCE</scope>
    <source>
        <strain evidence="16">ATCC 30864</strain>
    </source>
</reference>
<evidence type="ECO:0000313" key="16">
    <source>
        <dbReference type="Proteomes" id="UP000008743"/>
    </source>
</evidence>
<dbReference type="EMBL" id="KE346361">
    <property type="protein sequence ID" value="KJE90211.1"/>
    <property type="molecule type" value="Genomic_DNA"/>
</dbReference>
<feature type="region of interest" description="Disordered" evidence="11">
    <location>
        <begin position="51"/>
        <end position="71"/>
    </location>
</feature>
<dbReference type="GO" id="GO:0071949">
    <property type="term" value="F:FAD binding"/>
    <property type="evidence" value="ECO:0007669"/>
    <property type="project" value="InterPro"/>
</dbReference>
<keyword evidence="5" id="KW-0276">Fatty acid metabolism</keyword>